<sequence>MCVPSSAPPKANGTSECRASVSVPVLSFTPFHHWNCPNGFIYFHSRGALRVCELPSSKTSTILPSSGVCAQKAEFGATLPTCCTWAVTVPEVWQKRLKRRRMLFAAPD</sequence>
<keyword evidence="2" id="KW-1185">Reference proteome</keyword>
<reference evidence="1" key="1">
    <citation type="submission" date="2020-04" db="EMBL/GenBank/DDBJ databases">
        <title>Hybrid Assembly of Korean Phytophthora infestans isolates.</title>
        <authorList>
            <person name="Prokchorchik M."/>
            <person name="Lee Y."/>
            <person name="Seo J."/>
            <person name="Cho J.-H."/>
            <person name="Park Y.-E."/>
            <person name="Jang D.-C."/>
            <person name="Im J.-S."/>
            <person name="Choi J.-G."/>
            <person name="Park H.-J."/>
            <person name="Lee G.-B."/>
            <person name="Lee Y.-G."/>
            <person name="Hong S.-Y."/>
            <person name="Cho K."/>
            <person name="Sohn K.H."/>
        </authorList>
    </citation>
    <scope>NUCLEOTIDE SEQUENCE</scope>
    <source>
        <strain evidence="1">KR_1_A1</strain>
    </source>
</reference>
<accession>A0A833W744</accession>
<dbReference type="Proteomes" id="UP000602510">
    <property type="component" value="Unassembled WGS sequence"/>
</dbReference>
<dbReference type="AlphaFoldDB" id="A0A833W744"/>
<evidence type="ECO:0000313" key="1">
    <source>
        <dbReference type="EMBL" id="KAF4031402.1"/>
    </source>
</evidence>
<gene>
    <name evidence="1" type="ORF">GN244_ATG16759</name>
</gene>
<protein>
    <submittedName>
        <fullName evidence="1">Uncharacterized protein</fullName>
    </submittedName>
</protein>
<dbReference type="EMBL" id="WSZM01000583">
    <property type="protein sequence ID" value="KAF4031402.1"/>
    <property type="molecule type" value="Genomic_DNA"/>
</dbReference>
<comment type="caution">
    <text evidence="1">The sequence shown here is derived from an EMBL/GenBank/DDBJ whole genome shotgun (WGS) entry which is preliminary data.</text>
</comment>
<organism evidence="1 2">
    <name type="scientific">Phytophthora infestans</name>
    <name type="common">Potato late blight agent</name>
    <name type="synonym">Botrytis infestans</name>
    <dbReference type="NCBI Taxonomy" id="4787"/>
    <lineage>
        <taxon>Eukaryota</taxon>
        <taxon>Sar</taxon>
        <taxon>Stramenopiles</taxon>
        <taxon>Oomycota</taxon>
        <taxon>Peronosporomycetes</taxon>
        <taxon>Peronosporales</taxon>
        <taxon>Peronosporaceae</taxon>
        <taxon>Phytophthora</taxon>
    </lineage>
</organism>
<proteinExistence type="predicted"/>
<name>A0A833W744_PHYIN</name>
<evidence type="ECO:0000313" key="2">
    <source>
        <dbReference type="Proteomes" id="UP000602510"/>
    </source>
</evidence>